<feature type="domain" description="3'-5' exonuclease" evidence="10">
    <location>
        <begin position="103"/>
        <end position="282"/>
    </location>
</feature>
<evidence type="ECO:0000313" key="12">
    <source>
        <dbReference type="Proteomes" id="UP001448207"/>
    </source>
</evidence>
<dbReference type="CDD" id="cd06141">
    <property type="entry name" value="WRN_exo"/>
    <property type="match status" value="1"/>
</dbReference>
<dbReference type="Pfam" id="PF01612">
    <property type="entry name" value="DNA_pol_A_exo1"/>
    <property type="match status" value="1"/>
</dbReference>
<name>A0ABR3B1C8_PHYBL</name>
<evidence type="ECO:0000256" key="9">
    <source>
        <dbReference type="ARBA" id="ARBA00042761"/>
    </source>
</evidence>
<evidence type="ECO:0000256" key="3">
    <source>
        <dbReference type="ARBA" id="ARBA00022723"/>
    </source>
</evidence>
<evidence type="ECO:0000256" key="4">
    <source>
        <dbReference type="ARBA" id="ARBA00022801"/>
    </source>
</evidence>
<evidence type="ECO:0000256" key="1">
    <source>
        <dbReference type="ARBA" id="ARBA00004123"/>
    </source>
</evidence>
<keyword evidence="6" id="KW-0460">Magnesium</keyword>
<keyword evidence="3" id="KW-0479">Metal-binding</keyword>
<dbReference type="InterPro" id="IPR012337">
    <property type="entry name" value="RNaseH-like_sf"/>
</dbReference>
<evidence type="ECO:0000256" key="6">
    <source>
        <dbReference type="ARBA" id="ARBA00022842"/>
    </source>
</evidence>
<comment type="subcellular location">
    <subcellularLocation>
        <location evidence="1">Nucleus</location>
    </subcellularLocation>
</comment>
<dbReference type="SMART" id="SM00474">
    <property type="entry name" value="35EXOc"/>
    <property type="match status" value="1"/>
</dbReference>
<dbReference type="InterPro" id="IPR002562">
    <property type="entry name" value="3'-5'_exonuclease_dom"/>
</dbReference>
<comment type="caution">
    <text evidence="11">The sequence shown here is derived from an EMBL/GenBank/DDBJ whole genome shotgun (WGS) entry which is preliminary data.</text>
</comment>
<keyword evidence="12" id="KW-1185">Reference proteome</keyword>
<evidence type="ECO:0000313" key="11">
    <source>
        <dbReference type="EMBL" id="KAL0087563.1"/>
    </source>
</evidence>
<dbReference type="InterPro" id="IPR051132">
    <property type="entry name" value="3-5_Exonuclease_domain"/>
</dbReference>
<dbReference type="Gene3D" id="3.30.420.10">
    <property type="entry name" value="Ribonuclease H-like superfamily/Ribonuclease H"/>
    <property type="match status" value="1"/>
</dbReference>
<reference evidence="11 12" key="1">
    <citation type="submission" date="2024-04" db="EMBL/GenBank/DDBJ databases">
        <title>Symmetric and asymmetric DNA N6-adenine methylation regulates different biological responses in Mucorales.</title>
        <authorList>
            <consortium name="Lawrence Berkeley National Laboratory"/>
            <person name="Lax C."/>
            <person name="Mondo S.J."/>
            <person name="Osorio-Concepcion M."/>
            <person name="Muszewska A."/>
            <person name="Corrochano-Luque M."/>
            <person name="Gutierrez G."/>
            <person name="Riley R."/>
            <person name="Lipzen A."/>
            <person name="Guo J."/>
            <person name="Hundley H."/>
            <person name="Amirebrahimi M."/>
            <person name="Ng V."/>
            <person name="Lorenzo-Gutierrez D."/>
            <person name="Binder U."/>
            <person name="Yang J."/>
            <person name="Song Y."/>
            <person name="Canovas D."/>
            <person name="Navarro E."/>
            <person name="Freitag M."/>
            <person name="Gabaldon T."/>
            <person name="Grigoriev I.V."/>
            <person name="Corrochano L.M."/>
            <person name="Nicolas F.E."/>
            <person name="Garre V."/>
        </authorList>
    </citation>
    <scope>NUCLEOTIDE SEQUENCE [LARGE SCALE GENOMIC DNA]</scope>
    <source>
        <strain evidence="11 12">L51</strain>
    </source>
</reference>
<evidence type="ECO:0000256" key="7">
    <source>
        <dbReference type="ARBA" id="ARBA00023242"/>
    </source>
</evidence>
<protein>
    <recommendedName>
        <fullName evidence="8">3'-5' exonuclease</fullName>
    </recommendedName>
    <alternativeName>
        <fullName evidence="9">Werner Syndrome-like exonuclease</fullName>
    </alternativeName>
</protein>
<dbReference type="EMBL" id="JBCLYO010000006">
    <property type="protein sequence ID" value="KAL0087563.1"/>
    <property type="molecule type" value="Genomic_DNA"/>
</dbReference>
<sequence>MKHFSKVVILFANQARNTTSHTLPRPIIIQQRLMSEVVKKTRSIPVYLKKRGIPPSEQNIPQETTVIESLDATSSITTIKRKDSYTEFLNTLPTLQHPSTYRVECVSTSLDTNRLMCELFSKSTMFGLDMEWAPTFVKGRGENKTALVQICDAKSILLIQLSQTKEIPIELGSFLKSRTKLKAGVNIRNDGRKLLRDYGVFTNGLVELDVMASTSQSPKLDITHRRSLQALTGMFLGQHMPKGKVRMSRWDQRVLTPIQQRYAANDAYASYKIYEILSGLHEKLPRKVKLDICHLEDEMKDFQPQKRARLSNTYTYNDKQSIKVSQDFYDFIK</sequence>
<dbReference type="PANTHER" id="PTHR13620">
    <property type="entry name" value="3-5 EXONUCLEASE"/>
    <property type="match status" value="1"/>
</dbReference>
<evidence type="ECO:0000256" key="8">
    <source>
        <dbReference type="ARBA" id="ARBA00040531"/>
    </source>
</evidence>
<keyword evidence="4" id="KW-0378">Hydrolase</keyword>
<evidence type="ECO:0000256" key="5">
    <source>
        <dbReference type="ARBA" id="ARBA00022839"/>
    </source>
</evidence>
<keyword evidence="2" id="KW-0540">Nuclease</keyword>
<keyword evidence="5" id="KW-0269">Exonuclease</keyword>
<gene>
    <name evidence="11" type="ORF">J3Q64DRAFT_1452811</name>
</gene>
<dbReference type="Proteomes" id="UP001448207">
    <property type="component" value="Unassembled WGS sequence"/>
</dbReference>
<evidence type="ECO:0000259" key="10">
    <source>
        <dbReference type="SMART" id="SM00474"/>
    </source>
</evidence>
<proteinExistence type="predicted"/>
<keyword evidence="7" id="KW-0539">Nucleus</keyword>
<dbReference type="SUPFAM" id="SSF53098">
    <property type="entry name" value="Ribonuclease H-like"/>
    <property type="match status" value="1"/>
</dbReference>
<organism evidence="11 12">
    <name type="scientific">Phycomyces blakesleeanus</name>
    <dbReference type="NCBI Taxonomy" id="4837"/>
    <lineage>
        <taxon>Eukaryota</taxon>
        <taxon>Fungi</taxon>
        <taxon>Fungi incertae sedis</taxon>
        <taxon>Mucoromycota</taxon>
        <taxon>Mucoromycotina</taxon>
        <taxon>Mucoromycetes</taxon>
        <taxon>Mucorales</taxon>
        <taxon>Phycomycetaceae</taxon>
        <taxon>Phycomyces</taxon>
    </lineage>
</organism>
<dbReference type="PANTHER" id="PTHR13620:SF109">
    <property type="entry name" value="3'-5' EXONUCLEASE"/>
    <property type="match status" value="1"/>
</dbReference>
<accession>A0ABR3B1C8</accession>
<evidence type="ECO:0000256" key="2">
    <source>
        <dbReference type="ARBA" id="ARBA00022722"/>
    </source>
</evidence>
<dbReference type="InterPro" id="IPR036397">
    <property type="entry name" value="RNaseH_sf"/>
</dbReference>